<sequence length="104" mass="12603">MMEIWYNKTDKGEFCVFNQWFEDYGEHYYFYAFRDSKKSEEWLKYGVYRSYKTARKYLKKREGDPGRMKRVDQLPDGLTPIQGRQRNNGTFTVFFTPYNQGTTG</sequence>
<dbReference type="Proteomes" id="UP000288675">
    <property type="component" value="Chromosome"/>
</dbReference>
<evidence type="ECO:0000256" key="1">
    <source>
        <dbReference type="SAM" id="MobiDB-lite"/>
    </source>
</evidence>
<feature type="region of interest" description="Disordered" evidence="1">
    <location>
        <begin position="62"/>
        <end position="85"/>
    </location>
</feature>
<feature type="compositionally biased region" description="Basic and acidic residues" evidence="1">
    <location>
        <begin position="62"/>
        <end position="73"/>
    </location>
</feature>
<evidence type="ECO:0000313" key="2">
    <source>
        <dbReference type="EMBL" id="QAT66842.1"/>
    </source>
</evidence>
<reference evidence="2 3" key="1">
    <citation type="submission" date="2019-01" db="EMBL/GenBank/DDBJ databases">
        <title>Genome sequence of Bacillus glycinifermentans SRCM103574.</title>
        <authorList>
            <person name="Kong H.-J."/>
            <person name="Jeong S.-Y."/>
            <person name="Jeong D.-Y."/>
        </authorList>
    </citation>
    <scope>NUCLEOTIDE SEQUENCE [LARGE SCALE GENOMIC DNA]</scope>
    <source>
        <strain evidence="2 3">SRCM103574</strain>
    </source>
</reference>
<name>A0AAJ3Z108_9BACI</name>
<dbReference type="RefSeq" id="WP_128748256.1">
    <property type="nucleotide sequence ID" value="NZ_CP035232.1"/>
</dbReference>
<gene>
    <name evidence="2" type="ORF">EQZ20_19490</name>
</gene>
<dbReference type="GeneID" id="82854861"/>
<dbReference type="AlphaFoldDB" id="A0AAJ3Z108"/>
<dbReference type="EMBL" id="CP035232">
    <property type="protein sequence ID" value="QAT66842.1"/>
    <property type="molecule type" value="Genomic_DNA"/>
</dbReference>
<organism evidence="2 3">
    <name type="scientific">Bacillus glycinifermentans</name>
    <dbReference type="NCBI Taxonomy" id="1664069"/>
    <lineage>
        <taxon>Bacteria</taxon>
        <taxon>Bacillati</taxon>
        <taxon>Bacillota</taxon>
        <taxon>Bacilli</taxon>
        <taxon>Bacillales</taxon>
        <taxon>Bacillaceae</taxon>
        <taxon>Bacillus</taxon>
    </lineage>
</organism>
<protein>
    <submittedName>
        <fullName evidence="2">Uncharacterized protein</fullName>
    </submittedName>
</protein>
<accession>A0AAJ3Z108</accession>
<evidence type="ECO:0000313" key="3">
    <source>
        <dbReference type="Proteomes" id="UP000288675"/>
    </source>
</evidence>
<proteinExistence type="predicted"/>